<evidence type="ECO:0000313" key="2">
    <source>
        <dbReference type="EMBL" id="KAG6576611.1"/>
    </source>
</evidence>
<dbReference type="PANTHER" id="PTHR34376:SF2">
    <property type="entry name" value="SERINE PROTEASE INHIBITOR, KAZAL-TYPE FAMILY PROTEIN"/>
    <property type="match status" value="1"/>
</dbReference>
<reference evidence="2 3" key="1">
    <citation type="journal article" date="2021" name="Hortic Res">
        <title>The domestication of Cucurbita argyrosperma as revealed by the genome of its wild relative.</title>
        <authorList>
            <person name="Barrera-Redondo J."/>
            <person name="Sanchez-de la Vega G."/>
            <person name="Aguirre-Liguori J.A."/>
            <person name="Castellanos-Morales G."/>
            <person name="Gutierrez-Guerrero Y.T."/>
            <person name="Aguirre-Dugua X."/>
            <person name="Aguirre-Planter E."/>
            <person name="Tenaillon M.I."/>
            <person name="Lira-Saade R."/>
            <person name="Eguiarte L.E."/>
        </authorList>
    </citation>
    <scope>NUCLEOTIDE SEQUENCE [LARGE SCALE GENOMIC DNA]</scope>
    <source>
        <strain evidence="2">JBR-2021</strain>
    </source>
</reference>
<accession>A0AAV6M7F7</accession>
<dbReference type="EMBL" id="JAGKQH010000016">
    <property type="protein sequence ID" value="KAG6576611.1"/>
    <property type="molecule type" value="Genomic_DNA"/>
</dbReference>
<dbReference type="FunFam" id="3.30.60.30:FF:000116">
    <property type="entry name" value="Serine protease inhibitor, Kazal-type family protein"/>
    <property type="match status" value="1"/>
</dbReference>
<feature type="non-terminal residue" evidence="2">
    <location>
        <position position="1"/>
    </location>
</feature>
<gene>
    <name evidence="2" type="ORF">SDJN03_24185</name>
</gene>
<dbReference type="Proteomes" id="UP000685013">
    <property type="component" value="Chromosome 16"/>
</dbReference>
<proteinExistence type="predicted"/>
<protein>
    <submittedName>
        <fullName evidence="2">Uncharacterized protein</fullName>
    </submittedName>
</protein>
<keyword evidence="3" id="KW-1185">Reference proteome</keyword>
<feature type="signal peptide" evidence="1">
    <location>
        <begin position="1"/>
        <end position="26"/>
    </location>
</feature>
<dbReference type="PANTHER" id="PTHR34376">
    <property type="entry name" value="SERINE PROTEASE INHIBITOR, KAZAL-TYPE FAMILY PROTEIN"/>
    <property type="match status" value="1"/>
</dbReference>
<sequence length="154" mass="16960">MVPFSKPPISILLFFSLLIFVFEVRSQHVSSAIRLPSEATNNDRDLDLCPVSLPSSCPVKCFRTDPVCGVDGLTYWCGCADALCSGVKVAKMGFCEFPSCLDSSESFGTYIPLATTGLSGLLMDTNFIQSFVYERVLYFSFCALANMSARFVLW</sequence>
<name>A0AAV6M7F7_9ROSI</name>
<evidence type="ECO:0000313" key="3">
    <source>
        <dbReference type="Proteomes" id="UP000685013"/>
    </source>
</evidence>
<organism evidence="2 3">
    <name type="scientific">Cucurbita argyrosperma subsp. sororia</name>
    <dbReference type="NCBI Taxonomy" id="37648"/>
    <lineage>
        <taxon>Eukaryota</taxon>
        <taxon>Viridiplantae</taxon>
        <taxon>Streptophyta</taxon>
        <taxon>Embryophyta</taxon>
        <taxon>Tracheophyta</taxon>
        <taxon>Spermatophyta</taxon>
        <taxon>Magnoliopsida</taxon>
        <taxon>eudicotyledons</taxon>
        <taxon>Gunneridae</taxon>
        <taxon>Pentapetalae</taxon>
        <taxon>rosids</taxon>
        <taxon>fabids</taxon>
        <taxon>Cucurbitales</taxon>
        <taxon>Cucurbitaceae</taxon>
        <taxon>Cucurbiteae</taxon>
        <taxon>Cucurbita</taxon>
    </lineage>
</organism>
<comment type="caution">
    <text evidence="2">The sequence shown here is derived from an EMBL/GenBank/DDBJ whole genome shotgun (WGS) entry which is preliminary data.</text>
</comment>
<evidence type="ECO:0000256" key="1">
    <source>
        <dbReference type="SAM" id="SignalP"/>
    </source>
</evidence>
<keyword evidence="1" id="KW-0732">Signal</keyword>
<dbReference type="AlphaFoldDB" id="A0AAV6M7F7"/>
<feature type="chain" id="PRO_5043630402" evidence="1">
    <location>
        <begin position="27"/>
        <end position="154"/>
    </location>
</feature>